<evidence type="ECO:0000256" key="4">
    <source>
        <dbReference type="ARBA" id="ARBA00011245"/>
    </source>
</evidence>
<keyword evidence="10 11" id="KW-0460">Magnesium</keyword>
<evidence type="ECO:0000256" key="9">
    <source>
        <dbReference type="ARBA" id="ARBA00022801"/>
    </source>
</evidence>
<comment type="cofactor">
    <cofactor evidence="11">
        <name>Mg(2+)</name>
        <dbReference type="ChEBI" id="CHEBI:18420"/>
    </cofactor>
    <text evidence="11">Binds 1 Mg(2+) ion per subunit. May bind a second metal ion at a regulatory site, or after substrate binding.</text>
</comment>
<gene>
    <name evidence="11" type="primary">rnhA</name>
    <name evidence="14" type="ORF">ATI53_102435</name>
</gene>
<dbReference type="AlphaFoldDB" id="A0A327Y9X3"/>
<feature type="binding site" evidence="11">
    <location>
        <position position="126"/>
    </location>
    <ligand>
        <name>Mg(2+)</name>
        <dbReference type="ChEBI" id="CHEBI:18420"/>
        <label>1</label>
    </ligand>
</feature>
<organism evidence="14 15">
    <name type="scientific">Salipiger aestuarii</name>
    <dbReference type="NCBI Taxonomy" id="568098"/>
    <lineage>
        <taxon>Bacteria</taxon>
        <taxon>Pseudomonadati</taxon>
        <taxon>Pseudomonadota</taxon>
        <taxon>Alphaproteobacteria</taxon>
        <taxon>Rhodobacterales</taxon>
        <taxon>Roseobacteraceae</taxon>
        <taxon>Salipiger</taxon>
    </lineage>
</organism>
<comment type="function">
    <text evidence="2 11">Endonuclease that specifically degrades the RNA of RNA-DNA hybrids.</text>
</comment>
<dbReference type="Proteomes" id="UP000249165">
    <property type="component" value="Unassembled WGS sequence"/>
</dbReference>
<dbReference type="GO" id="GO:0043137">
    <property type="term" value="P:DNA replication, removal of RNA primer"/>
    <property type="evidence" value="ECO:0007669"/>
    <property type="project" value="TreeGrafter"/>
</dbReference>
<dbReference type="HAMAP" id="MF_00042">
    <property type="entry name" value="RNase_H"/>
    <property type="match status" value="1"/>
</dbReference>
<keyword evidence="15" id="KW-1185">Reference proteome</keyword>
<evidence type="ECO:0000259" key="13">
    <source>
        <dbReference type="PROSITE" id="PS50879"/>
    </source>
</evidence>
<feature type="region of interest" description="Disordered" evidence="12">
    <location>
        <begin position="1"/>
        <end position="23"/>
    </location>
</feature>
<feature type="binding site" evidence="11">
    <location>
        <position position="61"/>
    </location>
    <ligand>
        <name>Mg(2+)</name>
        <dbReference type="ChEBI" id="CHEBI:18420"/>
        <label>1</label>
    </ligand>
</feature>
<dbReference type="SUPFAM" id="SSF53098">
    <property type="entry name" value="Ribonuclease H-like"/>
    <property type="match status" value="1"/>
</dbReference>
<comment type="subcellular location">
    <subcellularLocation>
        <location evidence="11">Cytoplasm</location>
    </subcellularLocation>
</comment>
<dbReference type="NCBIfam" id="NF001236">
    <property type="entry name" value="PRK00203.1"/>
    <property type="match status" value="1"/>
</dbReference>
<dbReference type="PANTHER" id="PTHR10642:SF26">
    <property type="entry name" value="RIBONUCLEASE H1"/>
    <property type="match status" value="1"/>
</dbReference>
<keyword evidence="7 11" id="KW-0479">Metal-binding</keyword>
<dbReference type="EC" id="3.1.26.4" evidence="5 11"/>
<evidence type="ECO:0000256" key="12">
    <source>
        <dbReference type="SAM" id="MobiDB-lite"/>
    </source>
</evidence>
<keyword evidence="11" id="KW-0963">Cytoplasm</keyword>
<evidence type="ECO:0000256" key="6">
    <source>
        <dbReference type="ARBA" id="ARBA00022722"/>
    </source>
</evidence>
<dbReference type="CDD" id="cd09278">
    <property type="entry name" value="RNase_HI_prokaryote_like"/>
    <property type="match status" value="1"/>
</dbReference>
<evidence type="ECO:0000313" key="14">
    <source>
        <dbReference type="EMBL" id="RAK15279.1"/>
    </source>
</evidence>
<name>A0A327Y9X3_9RHOB</name>
<evidence type="ECO:0000256" key="3">
    <source>
        <dbReference type="ARBA" id="ARBA00005300"/>
    </source>
</evidence>
<dbReference type="PANTHER" id="PTHR10642">
    <property type="entry name" value="RIBONUCLEASE H1"/>
    <property type="match status" value="1"/>
</dbReference>
<evidence type="ECO:0000256" key="11">
    <source>
        <dbReference type="HAMAP-Rule" id="MF_00042"/>
    </source>
</evidence>
<dbReference type="EMBL" id="QLMG01000024">
    <property type="protein sequence ID" value="RAK15279.1"/>
    <property type="molecule type" value="Genomic_DNA"/>
</dbReference>
<dbReference type="FunFam" id="3.30.420.10:FF:000089">
    <property type="entry name" value="Ribonuclease H"/>
    <property type="match status" value="1"/>
</dbReference>
<keyword evidence="8 11" id="KW-0255">Endonuclease</keyword>
<sequence length="205" mass="21724">MRRGPRPLPDTARTIVPGAPRPLVGTGLADPGVPAAVGALTAAARQGYASSPMTDLFAYTDGACSGNPGPGGWGVLLRAMDGATVSKQRELSGGEPDTTNNRMELMAAISALESLTRPSSITVITDSAYVKNGVTGWIHGWKRNGWKTAAKKPVKNAELWQRLDAAQHRHDVTWKWVKGHAGHPENERADELARAGMAPFKPGKG</sequence>
<dbReference type="InterPro" id="IPR012337">
    <property type="entry name" value="RNaseH-like_sf"/>
</dbReference>
<comment type="caution">
    <text evidence="14">The sequence shown here is derived from an EMBL/GenBank/DDBJ whole genome shotgun (WGS) entry which is preliminary data.</text>
</comment>
<accession>A0A327Y9X3</accession>
<dbReference type="InterPro" id="IPR002156">
    <property type="entry name" value="RNaseH_domain"/>
</dbReference>
<proteinExistence type="inferred from homology"/>
<evidence type="ECO:0000256" key="8">
    <source>
        <dbReference type="ARBA" id="ARBA00022759"/>
    </source>
</evidence>
<feature type="binding site" evidence="11">
    <location>
        <position position="104"/>
    </location>
    <ligand>
        <name>Mg(2+)</name>
        <dbReference type="ChEBI" id="CHEBI:18420"/>
        <label>1</label>
    </ligand>
</feature>
<evidence type="ECO:0000256" key="10">
    <source>
        <dbReference type="ARBA" id="ARBA00022842"/>
    </source>
</evidence>
<dbReference type="GO" id="GO:0000287">
    <property type="term" value="F:magnesium ion binding"/>
    <property type="evidence" value="ECO:0007669"/>
    <property type="project" value="UniProtKB-UniRule"/>
</dbReference>
<evidence type="ECO:0000313" key="15">
    <source>
        <dbReference type="Proteomes" id="UP000249165"/>
    </source>
</evidence>
<evidence type="ECO:0000256" key="1">
    <source>
        <dbReference type="ARBA" id="ARBA00000077"/>
    </source>
</evidence>
<keyword evidence="6 11" id="KW-0540">Nuclease</keyword>
<feature type="binding site" evidence="11">
    <location>
        <position position="61"/>
    </location>
    <ligand>
        <name>Mg(2+)</name>
        <dbReference type="ChEBI" id="CHEBI:18420"/>
        <label>2</label>
    </ligand>
</feature>
<feature type="domain" description="RNase H type-1" evidence="13">
    <location>
        <begin position="52"/>
        <end position="198"/>
    </location>
</feature>
<dbReference type="Gene3D" id="3.30.420.10">
    <property type="entry name" value="Ribonuclease H-like superfamily/Ribonuclease H"/>
    <property type="match status" value="1"/>
</dbReference>
<evidence type="ECO:0000256" key="5">
    <source>
        <dbReference type="ARBA" id="ARBA00012180"/>
    </source>
</evidence>
<evidence type="ECO:0000256" key="2">
    <source>
        <dbReference type="ARBA" id="ARBA00004065"/>
    </source>
</evidence>
<dbReference type="Pfam" id="PF00075">
    <property type="entry name" value="RNase_H"/>
    <property type="match status" value="1"/>
</dbReference>
<dbReference type="PROSITE" id="PS50879">
    <property type="entry name" value="RNASE_H_1"/>
    <property type="match status" value="1"/>
</dbReference>
<feature type="binding site" evidence="11">
    <location>
        <position position="190"/>
    </location>
    <ligand>
        <name>Mg(2+)</name>
        <dbReference type="ChEBI" id="CHEBI:18420"/>
        <label>2</label>
    </ligand>
</feature>
<dbReference type="GO" id="GO:0005737">
    <property type="term" value="C:cytoplasm"/>
    <property type="evidence" value="ECO:0007669"/>
    <property type="project" value="UniProtKB-SubCell"/>
</dbReference>
<protein>
    <recommendedName>
        <fullName evidence="5 11">Ribonuclease H</fullName>
        <shortName evidence="11">RNase H</shortName>
        <ecNumber evidence="5 11">3.1.26.4</ecNumber>
    </recommendedName>
</protein>
<dbReference type="InterPro" id="IPR050092">
    <property type="entry name" value="RNase_H"/>
</dbReference>
<reference evidence="14 15" key="1">
    <citation type="submission" date="2018-06" db="EMBL/GenBank/DDBJ databases">
        <title>Genomic Encyclopedia of Archaeal and Bacterial Type Strains, Phase II (KMG-II): from individual species to whole genera.</title>
        <authorList>
            <person name="Goeker M."/>
        </authorList>
    </citation>
    <scope>NUCLEOTIDE SEQUENCE [LARGE SCALE GENOMIC DNA]</scope>
    <source>
        <strain evidence="14 15">DSM 22011</strain>
    </source>
</reference>
<comment type="catalytic activity">
    <reaction evidence="1 11">
        <text>Endonucleolytic cleavage to 5'-phosphomonoester.</text>
        <dbReference type="EC" id="3.1.26.4"/>
    </reaction>
</comment>
<dbReference type="GO" id="GO:0003676">
    <property type="term" value="F:nucleic acid binding"/>
    <property type="evidence" value="ECO:0007669"/>
    <property type="project" value="InterPro"/>
</dbReference>
<dbReference type="InterPro" id="IPR036397">
    <property type="entry name" value="RNaseH_sf"/>
</dbReference>
<keyword evidence="9 11" id="KW-0378">Hydrolase</keyword>
<comment type="similarity">
    <text evidence="3 11">Belongs to the RNase H family.</text>
</comment>
<dbReference type="InterPro" id="IPR022892">
    <property type="entry name" value="RNaseHI"/>
</dbReference>
<evidence type="ECO:0000256" key="7">
    <source>
        <dbReference type="ARBA" id="ARBA00022723"/>
    </source>
</evidence>
<dbReference type="GO" id="GO:0004523">
    <property type="term" value="F:RNA-DNA hybrid ribonuclease activity"/>
    <property type="evidence" value="ECO:0007669"/>
    <property type="project" value="UniProtKB-UniRule"/>
</dbReference>
<comment type="subunit">
    <text evidence="4 11">Monomer.</text>
</comment>